<dbReference type="CDD" id="cd06170">
    <property type="entry name" value="LuxR_C_like"/>
    <property type="match status" value="1"/>
</dbReference>
<evidence type="ECO:0000256" key="2">
    <source>
        <dbReference type="ARBA" id="ARBA00023125"/>
    </source>
</evidence>
<organism evidence="6 7">
    <name type="scientific">Dactylosporangium sucinum</name>
    <dbReference type="NCBI Taxonomy" id="1424081"/>
    <lineage>
        <taxon>Bacteria</taxon>
        <taxon>Bacillati</taxon>
        <taxon>Actinomycetota</taxon>
        <taxon>Actinomycetes</taxon>
        <taxon>Micromonosporales</taxon>
        <taxon>Micromonosporaceae</taxon>
        <taxon>Dactylosporangium</taxon>
    </lineage>
</organism>
<dbReference type="Pfam" id="PF00072">
    <property type="entry name" value="Response_reg"/>
    <property type="match status" value="1"/>
</dbReference>
<dbReference type="CDD" id="cd17535">
    <property type="entry name" value="REC_NarL-like"/>
    <property type="match status" value="1"/>
</dbReference>
<dbReference type="PANTHER" id="PTHR43214:SF42">
    <property type="entry name" value="TRANSCRIPTIONAL REGULATORY PROTEIN DESR"/>
    <property type="match status" value="1"/>
</dbReference>
<keyword evidence="7" id="KW-1185">Reference proteome</keyword>
<dbReference type="GO" id="GO:0003677">
    <property type="term" value="F:DNA binding"/>
    <property type="evidence" value="ECO:0007669"/>
    <property type="project" value="UniProtKB-KW"/>
</dbReference>
<dbReference type="SUPFAM" id="SSF52172">
    <property type="entry name" value="CheY-like"/>
    <property type="match status" value="1"/>
</dbReference>
<accession>A0A917T041</accession>
<proteinExistence type="predicted"/>
<dbReference type="PANTHER" id="PTHR43214">
    <property type="entry name" value="TWO-COMPONENT RESPONSE REGULATOR"/>
    <property type="match status" value="1"/>
</dbReference>
<feature type="domain" description="Response regulatory" evidence="5">
    <location>
        <begin position="7"/>
        <end position="123"/>
    </location>
</feature>
<dbReference type="RefSeq" id="WP_229833935.1">
    <property type="nucleotide sequence ID" value="NZ_BMPI01000002.1"/>
</dbReference>
<dbReference type="PROSITE" id="PS50110">
    <property type="entry name" value="RESPONSE_REGULATORY"/>
    <property type="match status" value="1"/>
</dbReference>
<protein>
    <submittedName>
        <fullName evidence="6">DNA-binding response regulator</fullName>
    </submittedName>
</protein>
<evidence type="ECO:0000313" key="6">
    <source>
        <dbReference type="EMBL" id="GGM05001.1"/>
    </source>
</evidence>
<dbReference type="SMART" id="SM00421">
    <property type="entry name" value="HTH_LUXR"/>
    <property type="match status" value="1"/>
</dbReference>
<dbReference type="InterPro" id="IPR016032">
    <property type="entry name" value="Sig_transdc_resp-reg_C-effctor"/>
</dbReference>
<dbReference type="EMBL" id="BMPI01000002">
    <property type="protein sequence ID" value="GGM05001.1"/>
    <property type="molecule type" value="Genomic_DNA"/>
</dbReference>
<evidence type="ECO:0000313" key="7">
    <source>
        <dbReference type="Proteomes" id="UP000642070"/>
    </source>
</evidence>
<dbReference type="InterPro" id="IPR011006">
    <property type="entry name" value="CheY-like_superfamily"/>
</dbReference>
<feature type="domain" description="HTH luxR-type" evidence="4">
    <location>
        <begin position="145"/>
        <end position="210"/>
    </location>
</feature>
<evidence type="ECO:0000259" key="5">
    <source>
        <dbReference type="PROSITE" id="PS50110"/>
    </source>
</evidence>
<dbReference type="AlphaFoldDB" id="A0A917T041"/>
<dbReference type="SMART" id="SM00448">
    <property type="entry name" value="REC"/>
    <property type="match status" value="1"/>
</dbReference>
<name>A0A917T041_9ACTN</name>
<evidence type="ECO:0000256" key="3">
    <source>
        <dbReference type="PROSITE-ProRule" id="PRU00169"/>
    </source>
</evidence>
<feature type="modified residue" description="4-aspartylphosphate" evidence="3">
    <location>
        <position position="58"/>
    </location>
</feature>
<dbReference type="GO" id="GO:0006355">
    <property type="term" value="P:regulation of DNA-templated transcription"/>
    <property type="evidence" value="ECO:0007669"/>
    <property type="project" value="InterPro"/>
</dbReference>
<dbReference type="Proteomes" id="UP000642070">
    <property type="component" value="Unassembled WGS sequence"/>
</dbReference>
<keyword evidence="1 3" id="KW-0597">Phosphoprotein</keyword>
<evidence type="ECO:0000256" key="1">
    <source>
        <dbReference type="ARBA" id="ARBA00022553"/>
    </source>
</evidence>
<gene>
    <name evidence="6" type="ORF">GCM10007977_002720</name>
</gene>
<comment type="caution">
    <text evidence="6">The sequence shown here is derived from an EMBL/GenBank/DDBJ whole genome shotgun (WGS) entry which is preliminary data.</text>
</comment>
<dbReference type="InterPro" id="IPR000792">
    <property type="entry name" value="Tscrpt_reg_LuxR_C"/>
</dbReference>
<evidence type="ECO:0000259" key="4">
    <source>
        <dbReference type="PROSITE" id="PS50043"/>
    </source>
</evidence>
<dbReference type="InterPro" id="IPR001789">
    <property type="entry name" value="Sig_transdc_resp-reg_receiver"/>
</dbReference>
<dbReference type="InterPro" id="IPR039420">
    <property type="entry name" value="WalR-like"/>
</dbReference>
<dbReference type="SUPFAM" id="SSF46894">
    <property type="entry name" value="C-terminal effector domain of the bipartite response regulators"/>
    <property type="match status" value="1"/>
</dbReference>
<dbReference type="InterPro" id="IPR058245">
    <property type="entry name" value="NreC/VraR/RcsB-like_REC"/>
</dbReference>
<dbReference type="GO" id="GO:0000160">
    <property type="term" value="P:phosphorelay signal transduction system"/>
    <property type="evidence" value="ECO:0007669"/>
    <property type="project" value="InterPro"/>
</dbReference>
<dbReference type="PRINTS" id="PR00038">
    <property type="entry name" value="HTHLUXR"/>
</dbReference>
<sequence>MSGSPVRVLLVDDHTLLLEAVSELLRMEDDIEIVGTAGDGGSAVAMAACVLPDIVLLDIEMPGETPQETLARIKEVSPSSSIIALSMHDGAGLVREMLSAGARGYLHKSVSRQDLVAAIRSVHRDRSRMVVSVSSNGFHAPDPAEAAGPGALSAREHEVLALAAQALSNRQIAKQMSITEGTVKRHLRNIFAKLGAVSRIDAVNKAMALNGQPGYPGRRSA</sequence>
<dbReference type="PROSITE" id="PS50043">
    <property type="entry name" value="HTH_LUXR_2"/>
    <property type="match status" value="1"/>
</dbReference>
<reference evidence="6" key="2">
    <citation type="submission" date="2020-09" db="EMBL/GenBank/DDBJ databases">
        <authorList>
            <person name="Sun Q."/>
            <person name="Ohkuma M."/>
        </authorList>
    </citation>
    <scope>NUCLEOTIDE SEQUENCE</scope>
    <source>
        <strain evidence="6">JCM 19831</strain>
    </source>
</reference>
<keyword evidence="2 6" id="KW-0238">DNA-binding</keyword>
<reference evidence="6" key="1">
    <citation type="journal article" date="2014" name="Int. J. Syst. Evol. Microbiol.">
        <title>Complete genome sequence of Corynebacterium casei LMG S-19264T (=DSM 44701T), isolated from a smear-ripened cheese.</title>
        <authorList>
            <consortium name="US DOE Joint Genome Institute (JGI-PGF)"/>
            <person name="Walter F."/>
            <person name="Albersmeier A."/>
            <person name="Kalinowski J."/>
            <person name="Ruckert C."/>
        </authorList>
    </citation>
    <scope>NUCLEOTIDE SEQUENCE</scope>
    <source>
        <strain evidence="6">JCM 19831</strain>
    </source>
</reference>
<dbReference type="Pfam" id="PF00196">
    <property type="entry name" value="GerE"/>
    <property type="match status" value="1"/>
</dbReference>
<dbReference type="Gene3D" id="3.40.50.2300">
    <property type="match status" value="1"/>
</dbReference>